<proteinExistence type="predicted"/>
<dbReference type="NCBIfam" id="NF033488">
    <property type="entry name" value="lmo0937_fam_TM"/>
    <property type="match status" value="1"/>
</dbReference>
<keyword evidence="1" id="KW-0472">Membrane</keyword>
<sequence>MRSLLYVLAVLLLVGWALGAFYWRAGGMIHLLFILAIIAFLFGIIRRS</sequence>
<evidence type="ECO:0000313" key="3">
    <source>
        <dbReference type="Proteomes" id="UP000184368"/>
    </source>
</evidence>
<dbReference type="Pfam" id="PF18919">
    <property type="entry name" value="DUF5670"/>
    <property type="match status" value="1"/>
</dbReference>
<gene>
    <name evidence="2" type="ORF">SAMN05444008_114106</name>
</gene>
<dbReference type="RefSeq" id="WP_143157387.1">
    <property type="nucleotide sequence ID" value="NZ_FQUO01000014.1"/>
</dbReference>
<organism evidence="2 3">
    <name type="scientific">Cnuella takakiae</name>
    <dbReference type="NCBI Taxonomy" id="1302690"/>
    <lineage>
        <taxon>Bacteria</taxon>
        <taxon>Pseudomonadati</taxon>
        <taxon>Bacteroidota</taxon>
        <taxon>Chitinophagia</taxon>
        <taxon>Chitinophagales</taxon>
        <taxon>Chitinophagaceae</taxon>
        <taxon>Cnuella</taxon>
    </lineage>
</organism>
<feature type="transmembrane region" description="Helical" evidence="1">
    <location>
        <begin position="29"/>
        <end position="45"/>
    </location>
</feature>
<reference evidence="2 3" key="1">
    <citation type="submission" date="2016-11" db="EMBL/GenBank/DDBJ databases">
        <authorList>
            <person name="Jaros S."/>
            <person name="Januszkiewicz K."/>
            <person name="Wedrychowicz H."/>
        </authorList>
    </citation>
    <scope>NUCLEOTIDE SEQUENCE [LARGE SCALE GENOMIC DNA]</scope>
    <source>
        <strain evidence="2 3">DSM 26897</strain>
    </source>
</reference>
<dbReference type="InterPro" id="IPR043727">
    <property type="entry name" value="Lmo0937-like"/>
</dbReference>
<keyword evidence="1" id="KW-1133">Transmembrane helix</keyword>
<protein>
    <recommendedName>
        <fullName evidence="4">Lmo0937 family membrane protein</fullName>
    </recommendedName>
</protein>
<dbReference type="Proteomes" id="UP000184368">
    <property type="component" value="Unassembled WGS sequence"/>
</dbReference>
<name>A0A1M5FQ81_9BACT</name>
<keyword evidence="3" id="KW-1185">Reference proteome</keyword>
<dbReference type="EMBL" id="FQUO01000014">
    <property type="protein sequence ID" value="SHF93564.1"/>
    <property type="molecule type" value="Genomic_DNA"/>
</dbReference>
<dbReference type="AlphaFoldDB" id="A0A1M5FQ81"/>
<evidence type="ECO:0000313" key="2">
    <source>
        <dbReference type="EMBL" id="SHF93564.1"/>
    </source>
</evidence>
<evidence type="ECO:0008006" key="4">
    <source>
        <dbReference type="Google" id="ProtNLM"/>
    </source>
</evidence>
<accession>A0A1M5FQ81</accession>
<evidence type="ECO:0000256" key="1">
    <source>
        <dbReference type="SAM" id="Phobius"/>
    </source>
</evidence>
<keyword evidence="1" id="KW-0812">Transmembrane</keyword>